<dbReference type="PANTHER" id="PTHR10492:SF57">
    <property type="entry name" value="ATP-DEPENDENT DNA HELICASE"/>
    <property type="match status" value="1"/>
</dbReference>
<dbReference type="Proteomes" id="UP000499080">
    <property type="component" value="Unassembled WGS sequence"/>
</dbReference>
<dbReference type="GO" id="GO:0000723">
    <property type="term" value="P:telomere maintenance"/>
    <property type="evidence" value="ECO:0007669"/>
    <property type="project" value="InterPro"/>
</dbReference>
<keyword evidence="1" id="KW-0347">Helicase</keyword>
<reference evidence="3 4" key="1">
    <citation type="journal article" date="2019" name="Sci. Rep.">
        <title>Orb-weaving spider Araneus ventricosus genome elucidates the spidroin gene catalogue.</title>
        <authorList>
            <person name="Kono N."/>
            <person name="Nakamura H."/>
            <person name="Ohtoshi R."/>
            <person name="Moran D.A.P."/>
            <person name="Shinohara A."/>
            <person name="Yoshida Y."/>
            <person name="Fujiwara M."/>
            <person name="Mori M."/>
            <person name="Tomita M."/>
            <person name="Arakawa K."/>
        </authorList>
    </citation>
    <scope>NUCLEOTIDE SEQUENCE [LARGE SCALE GENOMIC DNA]</scope>
</reference>
<keyword evidence="1" id="KW-0233">DNA recombination</keyword>
<organism evidence="3 4">
    <name type="scientific">Araneus ventricosus</name>
    <name type="common">Orbweaver spider</name>
    <name type="synonym">Epeira ventricosa</name>
    <dbReference type="NCBI Taxonomy" id="182803"/>
    <lineage>
        <taxon>Eukaryota</taxon>
        <taxon>Metazoa</taxon>
        <taxon>Ecdysozoa</taxon>
        <taxon>Arthropoda</taxon>
        <taxon>Chelicerata</taxon>
        <taxon>Arachnida</taxon>
        <taxon>Araneae</taxon>
        <taxon>Araneomorphae</taxon>
        <taxon>Entelegynae</taxon>
        <taxon>Araneoidea</taxon>
        <taxon>Araneidae</taxon>
        <taxon>Araneus</taxon>
    </lineage>
</organism>
<comment type="cofactor">
    <cofactor evidence="1">
        <name>Mg(2+)</name>
        <dbReference type="ChEBI" id="CHEBI:18420"/>
    </cofactor>
</comment>
<dbReference type="Pfam" id="PF05970">
    <property type="entry name" value="PIF1"/>
    <property type="match status" value="1"/>
</dbReference>
<keyword evidence="4" id="KW-1185">Reference proteome</keyword>
<feature type="domain" description="DNA helicase Pif1-like DEAD-box helicase" evidence="2">
    <location>
        <begin position="22"/>
        <end position="144"/>
    </location>
</feature>
<dbReference type="GO" id="GO:0006310">
    <property type="term" value="P:DNA recombination"/>
    <property type="evidence" value="ECO:0007669"/>
    <property type="project" value="UniProtKB-KW"/>
</dbReference>
<dbReference type="PANTHER" id="PTHR10492">
    <property type="match status" value="1"/>
</dbReference>
<comment type="caution">
    <text evidence="3">The sequence shown here is derived from an EMBL/GenBank/DDBJ whole genome shotgun (WGS) entry which is preliminary data.</text>
</comment>
<gene>
    <name evidence="3" type="ORF">AVEN_269694_1</name>
</gene>
<dbReference type="InterPro" id="IPR010285">
    <property type="entry name" value="DNA_helicase_pif1-like_DEAD"/>
</dbReference>
<dbReference type="AlphaFoldDB" id="A0A4Y2RMR2"/>
<accession>A0A4Y2RMR2</accession>
<dbReference type="GO" id="GO:0043139">
    <property type="term" value="F:5'-3' DNA helicase activity"/>
    <property type="evidence" value="ECO:0007669"/>
    <property type="project" value="UniProtKB-EC"/>
</dbReference>
<keyword evidence="1" id="KW-0547">Nucleotide-binding</keyword>
<evidence type="ECO:0000256" key="1">
    <source>
        <dbReference type="RuleBase" id="RU363044"/>
    </source>
</evidence>
<protein>
    <recommendedName>
        <fullName evidence="1">ATP-dependent DNA helicase</fullName>
        <ecNumber evidence="1">5.6.2.3</ecNumber>
    </recommendedName>
</protein>
<dbReference type="GO" id="GO:0016887">
    <property type="term" value="F:ATP hydrolysis activity"/>
    <property type="evidence" value="ECO:0007669"/>
    <property type="project" value="RHEA"/>
</dbReference>
<keyword evidence="1" id="KW-0067">ATP-binding</keyword>
<dbReference type="GO" id="GO:0006281">
    <property type="term" value="P:DNA repair"/>
    <property type="evidence" value="ECO:0007669"/>
    <property type="project" value="UniProtKB-KW"/>
</dbReference>
<dbReference type="OrthoDB" id="6429883at2759"/>
<keyword evidence="1" id="KW-0234">DNA repair</keyword>
<name>A0A4Y2RMR2_ARAVE</name>
<comment type="catalytic activity">
    <reaction evidence="1">
        <text>ATP + H2O = ADP + phosphate + H(+)</text>
        <dbReference type="Rhea" id="RHEA:13065"/>
        <dbReference type="ChEBI" id="CHEBI:15377"/>
        <dbReference type="ChEBI" id="CHEBI:15378"/>
        <dbReference type="ChEBI" id="CHEBI:30616"/>
        <dbReference type="ChEBI" id="CHEBI:43474"/>
        <dbReference type="ChEBI" id="CHEBI:456216"/>
        <dbReference type="EC" id="5.6.2.3"/>
    </reaction>
</comment>
<proteinExistence type="inferred from homology"/>
<evidence type="ECO:0000313" key="3">
    <source>
        <dbReference type="EMBL" id="GBN76195.1"/>
    </source>
</evidence>
<dbReference type="Gene3D" id="3.40.50.300">
    <property type="entry name" value="P-loop containing nucleotide triphosphate hydrolases"/>
    <property type="match status" value="1"/>
</dbReference>
<sequence>MGSVLSGLALNPDLYFIENEFDQRTAYEAVKNLIAEGNGGIHFLHAPGGTGKIFIINLILTEARSERNIALVSASSGITYTLLDGGNTAHSAFQLPLNLVQTENPICNISKSSVKAAVLRTCQFIVWDECTMTNKKASEALDQTNYA</sequence>
<dbReference type="EC" id="5.6.2.3" evidence="1"/>
<keyword evidence="1" id="KW-0227">DNA damage</keyword>
<comment type="similarity">
    <text evidence="1">Belongs to the helicase family.</text>
</comment>
<dbReference type="EMBL" id="BGPR01017446">
    <property type="protein sequence ID" value="GBN76195.1"/>
    <property type="molecule type" value="Genomic_DNA"/>
</dbReference>
<dbReference type="InterPro" id="IPR027417">
    <property type="entry name" value="P-loop_NTPase"/>
</dbReference>
<evidence type="ECO:0000259" key="2">
    <source>
        <dbReference type="Pfam" id="PF05970"/>
    </source>
</evidence>
<evidence type="ECO:0000313" key="4">
    <source>
        <dbReference type="Proteomes" id="UP000499080"/>
    </source>
</evidence>
<dbReference type="GO" id="GO:0005524">
    <property type="term" value="F:ATP binding"/>
    <property type="evidence" value="ECO:0007669"/>
    <property type="project" value="UniProtKB-KW"/>
</dbReference>
<keyword evidence="1" id="KW-0378">Hydrolase</keyword>
<dbReference type="SUPFAM" id="SSF52540">
    <property type="entry name" value="P-loop containing nucleoside triphosphate hydrolases"/>
    <property type="match status" value="1"/>
</dbReference>